<feature type="transmembrane region" description="Helical" evidence="5">
    <location>
        <begin position="36"/>
        <end position="56"/>
    </location>
</feature>
<evidence type="ECO:0000259" key="6">
    <source>
        <dbReference type="PROSITE" id="PS51006"/>
    </source>
</evidence>
<dbReference type="OrthoDB" id="9761985at2"/>
<comment type="similarity">
    <text evidence="1">Belongs to the spermidine/spermine synthase family.</text>
</comment>
<keyword evidence="8" id="KW-1185">Reference proteome</keyword>
<dbReference type="Proteomes" id="UP000050501">
    <property type="component" value="Unassembled WGS sequence"/>
</dbReference>
<dbReference type="Gene3D" id="3.40.50.150">
    <property type="entry name" value="Vaccinia Virus protein VP39"/>
    <property type="match status" value="1"/>
</dbReference>
<name>A0A0P6YHN3_9CHLR</name>
<dbReference type="CDD" id="cd02440">
    <property type="entry name" value="AdoMet_MTases"/>
    <property type="match status" value="1"/>
</dbReference>
<evidence type="ECO:0000256" key="1">
    <source>
        <dbReference type="ARBA" id="ARBA00007867"/>
    </source>
</evidence>
<keyword evidence="3 4" id="KW-0620">Polyamine biosynthesis</keyword>
<dbReference type="Pfam" id="PF01564">
    <property type="entry name" value="Spermine_synth"/>
    <property type="match status" value="1"/>
</dbReference>
<protein>
    <recommendedName>
        <fullName evidence="6">PABS domain-containing protein</fullName>
    </recommendedName>
</protein>
<dbReference type="GO" id="GO:0016740">
    <property type="term" value="F:transferase activity"/>
    <property type="evidence" value="ECO:0007669"/>
    <property type="project" value="UniProtKB-UniRule"/>
</dbReference>
<feature type="active site" description="Proton acceptor" evidence="4">
    <location>
        <position position="368"/>
    </location>
</feature>
<proteinExistence type="inferred from homology"/>
<evidence type="ECO:0000256" key="4">
    <source>
        <dbReference type="PROSITE-ProRule" id="PRU00354"/>
    </source>
</evidence>
<evidence type="ECO:0000256" key="3">
    <source>
        <dbReference type="ARBA" id="ARBA00023115"/>
    </source>
</evidence>
<evidence type="ECO:0000256" key="2">
    <source>
        <dbReference type="ARBA" id="ARBA00022679"/>
    </source>
</evidence>
<dbReference type="AlphaFoldDB" id="A0A0P6YHN3"/>
<dbReference type="PANTHER" id="PTHR43317:SF1">
    <property type="entry name" value="THERMOSPERMINE SYNTHASE ACAULIS5"/>
    <property type="match status" value="1"/>
</dbReference>
<sequence>MRKYLYLTVFISGLTSLALEMAASRLMGNVFGTSNLVWASIIGLILIFLAVGYFVGGPWADRSPRYTTFYQILTWAAIAIAVIPLIARPVMRLAANGFDQLQLGILFGSFASVMILLSVPTILLGTASPFAVRLALQGTVQAGGVAGRIYAVSTLGSFVGTFLPVLVLVPLIGIYRTFLALSILLMAFALFGLWFAAGWRKLLPYLWAPVVVIFLLVRGLPGTDKTTQGLIFEKDSAYNYIQVLEENGYHLLRLNEGQGVHSIYHPDTLRYFGPWEQVLVGPFFNPAPYDPANVKRIAIVGLAAGTTARQATAVFGPVQIDGIEIDPEIVRAGQQYFGMTMPNLNVIVQDGRWALEHSPHTYQIISVDAYRPPYIPAHLTTREFFQTAHDHLSADGVLVINVGRAPEDRRLINSLAATIGEIFPSIHVMDIPNTFNSILYATVQPTTPDNLINNIVYLEDSAQAHPLLTETARLTLAALQPAPEPGVVFTDDLAPIEWITNDMIVRYLFANPEAVQ</sequence>
<dbReference type="PANTHER" id="PTHR43317">
    <property type="entry name" value="THERMOSPERMINE SYNTHASE ACAULIS5"/>
    <property type="match status" value="1"/>
</dbReference>
<keyword evidence="5" id="KW-0812">Transmembrane</keyword>
<dbReference type="GO" id="GO:0006596">
    <property type="term" value="P:polyamine biosynthetic process"/>
    <property type="evidence" value="ECO:0007669"/>
    <property type="project" value="UniProtKB-UniRule"/>
</dbReference>
<keyword evidence="2 4" id="KW-0808">Transferase</keyword>
<evidence type="ECO:0000313" key="8">
    <source>
        <dbReference type="Proteomes" id="UP000050501"/>
    </source>
</evidence>
<dbReference type="InterPro" id="IPR029063">
    <property type="entry name" value="SAM-dependent_MTases_sf"/>
</dbReference>
<feature type="transmembrane region" description="Helical" evidence="5">
    <location>
        <begin position="147"/>
        <end position="171"/>
    </location>
</feature>
<evidence type="ECO:0000313" key="7">
    <source>
        <dbReference type="EMBL" id="KPL91737.1"/>
    </source>
</evidence>
<gene>
    <name evidence="7" type="ORF">ADN01_00090</name>
</gene>
<feature type="transmembrane region" description="Helical" evidence="5">
    <location>
        <begin position="202"/>
        <end position="220"/>
    </location>
</feature>
<comment type="caution">
    <text evidence="7">The sequence shown here is derived from an EMBL/GenBank/DDBJ whole genome shotgun (WGS) entry which is preliminary data.</text>
</comment>
<dbReference type="EMBL" id="LGCM01000002">
    <property type="protein sequence ID" value="KPL91737.1"/>
    <property type="molecule type" value="Genomic_DNA"/>
</dbReference>
<keyword evidence="5" id="KW-0472">Membrane</keyword>
<feature type="domain" description="PABS" evidence="6">
    <location>
        <begin position="214"/>
        <end position="460"/>
    </location>
</feature>
<reference evidence="7 8" key="1">
    <citation type="submission" date="2015-07" db="EMBL/GenBank/DDBJ databases">
        <title>Genome sequence of Levilinea saccharolytica DSM 16555.</title>
        <authorList>
            <person name="Hemp J."/>
            <person name="Ward L.M."/>
            <person name="Pace L.A."/>
            <person name="Fischer W.W."/>
        </authorList>
    </citation>
    <scope>NUCLEOTIDE SEQUENCE [LARGE SCALE GENOMIC DNA]</scope>
    <source>
        <strain evidence="7 8">KIBI-1</strain>
    </source>
</reference>
<dbReference type="NCBIfam" id="NF037959">
    <property type="entry name" value="MFS_SpdSyn"/>
    <property type="match status" value="1"/>
</dbReference>
<keyword evidence="5" id="KW-1133">Transmembrane helix</keyword>
<dbReference type="InterPro" id="IPR030374">
    <property type="entry name" value="PABS"/>
</dbReference>
<evidence type="ECO:0000256" key="5">
    <source>
        <dbReference type="SAM" id="Phobius"/>
    </source>
</evidence>
<accession>A0A0P6YHN3</accession>
<dbReference type="SUPFAM" id="SSF53335">
    <property type="entry name" value="S-adenosyl-L-methionine-dependent methyltransferases"/>
    <property type="match status" value="1"/>
</dbReference>
<dbReference type="STRING" id="229921.ADN01_00090"/>
<feature type="transmembrane region" description="Helical" evidence="5">
    <location>
        <begin position="6"/>
        <end position="24"/>
    </location>
</feature>
<feature type="transmembrane region" description="Helical" evidence="5">
    <location>
        <begin position="178"/>
        <end position="196"/>
    </location>
</feature>
<feature type="transmembrane region" description="Helical" evidence="5">
    <location>
        <begin position="103"/>
        <end position="127"/>
    </location>
</feature>
<dbReference type="PROSITE" id="PS51006">
    <property type="entry name" value="PABS_2"/>
    <property type="match status" value="1"/>
</dbReference>
<dbReference type="RefSeq" id="WP_062417942.1">
    <property type="nucleotide sequence ID" value="NZ_DF967974.1"/>
</dbReference>
<organism evidence="7 8">
    <name type="scientific">Levilinea saccharolytica</name>
    <dbReference type="NCBI Taxonomy" id="229921"/>
    <lineage>
        <taxon>Bacteria</taxon>
        <taxon>Bacillati</taxon>
        <taxon>Chloroflexota</taxon>
        <taxon>Anaerolineae</taxon>
        <taxon>Anaerolineales</taxon>
        <taxon>Anaerolineaceae</taxon>
        <taxon>Levilinea</taxon>
    </lineage>
</organism>
<feature type="transmembrane region" description="Helical" evidence="5">
    <location>
        <begin position="68"/>
        <end position="91"/>
    </location>
</feature>